<dbReference type="STRING" id="1035195.HMPREF9997_01314"/>
<protein>
    <submittedName>
        <fullName evidence="7">Copper resistance protein CopC</fullName>
    </submittedName>
</protein>
<gene>
    <name evidence="7" type="ORF">HMPREF9997_01314</name>
</gene>
<dbReference type="SUPFAM" id="SSF81296">
    <property type="entry name" value="E set domains"/>
    <property type="match status" value="1"/>
</dbReference>
<keyword evidence="4" id="KW-0472">Membrane</keyword>
<evidence type="ECO:0000259" key="6">
    <source>
        <dbReference type="Pfam" id="PF04234"/>
    </source>
</evidence>
<keyword evidence="4" id="KW-1133">Transmembrane helix</keyword>
<dbReference type="AlphaFoldDB" id="L1MGP7"/>
<feature type="transmembrane region" description="Helical" evidence="4">
    <location>
        <begin position="158"/>
        <end position="179"/>
    </location>
</feature>
<dbReference type="InterPro" id="IPR007348">
    <property type="entry name" value="CopC_dom"/>
</dbReference>
<evidence type="ECO:0000313" key="8">
    <source>
        <dbReference type="Proteomes" id="UP000010445"/>
    </source>
</evidence>
<name>L1MGP7_9CORY</name>
<organism evidence="7 8">
    <name type="scientific">Corynebacterium durum F0235</name>
    <dbReference type="NCBI Taxonomy" id="1035195"/>
    <lineage>
        <taxon>Bacteria</taxon>
        <taxon>Bacillati</taxon>
        <taxon>Actinomycetota</taxon>
        <taxon>Actinomycetes</taxon>
        <taxon>Mycobacteriales</taxon>
        <taxon>Corynebacteriaceae</taxon>
        <taxon>Corynebacterium</taxon>
    </lineage>
</organism>
<feature type="signal peptide" evidence="5">
    <location>
        <begin position="1"/>
        <end position="28"/>
    </location>
</feature>
<dbReference type="EMBL" id="AMEM01000018">
    <property type="protein sequence ID" value="EKX90106.1"/>
    <property type="molecule type" value="Genomic_DNA"/>
</dbReference>
<dbReference type="GO" id="GO:0042597">
    <property type="term" value="C:periplasmic space"/>
    <property type="evidence" value="ECO:0007669"/>
    <property type="project" value="InterPro"/>
</dbReference>
<feature type="domain" description="CopC" evidence="6">
    <location>
        <begin position="29"/>
        <end position="125"/>
    </location>
</feature>
<dbReference type="Pfam" id="PF04234">
    <property type="entry name" value="CopC"/>
    <property type="match status" value="1"/>
</dbReference>
<dbReference type="HOGENOM" id="CLU_087859_1_1_11"/>
<evidence type="ECO:0000256" key="2">
    <source>
        <dbReference type="ARBA" id="ARBA00023008"/>
    </source>
</evidence>
<proteinExistence type="predicted"/>
<dbReference type="Gene3D" id="2.60.40.1220">
    <property type="match status" value="1"/>
</dbReference>
<dbReference type="PATRIC" id="fig|1035195.3.peg.1183"/>
<feature type="region of interest" description="Disordered" evidence="3">
    <location>
        <begin position="131"/>
        <end position="152"/>
    </location>
</feature>
<dbReference type="eggNOG" id="COG2372">
    <property type="taxonomic scope" value="Bacteria"/>
</dbReference>
<dbReference type="InterPro" id="IPR014755">
    <property type="entry name" value="Cu-Rt/internalin_Ig-like"/>
</dbReference>
<feature type="chain" id="PRO_5003953616" evidence="5">
    <location>
        <begin position="29"/>
        <end position="184"/>
    </location>
</feature>
<evidence type="ECO:0000256" key="5">
    <source>
        <dbReference type="SAM" id="SignalP"/>
    </source>
</evidence>
<evidence type="ECO:0000256" key="1">
    <source>
        <dbReference type="ARBA" id="ARBA00022729"/>
    </source>
</evidence>
<dbReference type="Proteomes" id="UP000010445">
    <property type="component" value="Unassembled WGS sequence"/>
</dbReference>
<evidence type="ECO:0000313" key="7">
    <source>
        <dbReference type="EMBL" id="EKX90106.1"/>
    </source>
</evidence>
<dbReference type="InterPro" id="IPR014756">
    <property type="entry name" value="Ig_E-set"/>
</dbReference>
<sequence>MFHGAARVCGLCVALSFCAVSATPPAQAHDVVLASTPADGSTVDVFPREISLEFSGVPQKSFNTVAVSDSATSAVLFTAQPETNGPVVSVTVPEDVQPGPGDYMVGFQITSSDGHATRGKTTFTVAGDATSVTSPATSTAPTTSPSAGAASESSHTPLFIWGIGVIGLLAVIAVVGASLKNRTK</sequence>
<keyword evidence="8" id="KW-1185">Reference proteome</keyword>
<comment type="caution">
    <text evidence="7">The sequence shown here is derived from an EMBL/GenBank/DDBJ whole genome shotgun (WGS) entry which is preliminary data.</text>
</comment>
<dbReference type="RefSeq" id="WP_006063550.1">
    <property type="nucleotide sequence ID" value="NZ_KB290831.1"/>
</dbReference>
<keyword evidence="4" id="KW-0812">Transmembrane</keyword>
<reference evidence="7 8" key="1">
    <citation type="submission" date="2012-05" db="EMBL/GenBank/DDBJ databases">
        <authorList>
            <person name="Weinstock G."/>
            <person name="Sodergren E."/>
            <person name="Lobos E.A."/>
            <person name="Fulton L."/>
            <person name="Fulton R."/>
            <person name="Courtney L."/>
            <person name="Fronick C."/>
            <person name="O'Laughlin M."/>
            <person name="Godfrey J."/>
            <person name="Wilson R.M."/>
            <person name="Miner T."/>
            <person name="Farmer C."/>
            <person name="Delehaunty K."/>
            <person name="Cordes M."/>
            <person name="Minx P."/>
            <person name="Tomlinson C."/>
            <person name="Chen J."/>
            <person name="Wollam A."/>
            <person name="Pepin K.H."/>
            <person name="Bhonagiri V."/>
            <person name="Zhang X."/>
            <person name="Suruliraj S."/>
            <person name="Warren W."/>
            <person name="Mitreva M."/>
            <person name="Mardis E.R."/>
            <person name="Wilson R.K."/>
        </authorList>
    </citation>
    <scope>NUCLEOTIDE SEQUENCE [LARGE SCALE GENOMIC DNA]</scope>
    <source>
        <strain evidence="7 8">F0235</strain>
    </source>
</reference>
<keyword evidence="2" id="KW-0186">Copper</keyword>
<evidence type="ECO:0000256" key="3">
    <source>
        <dbReference type="SAM" id="MobiDB-lite"/>
    </source>
</evidence>
<dbReference type="OrthoDB" id="5242236at2"/>
<accession>L1MGP7</accession>
<dbReference type="GO" id="GO:0046688">
    <property type="term" value="P:response to copper ion"/>
    <property type="evidence" value="ECO:0007669"/>
    <property type="project" value="InterPro"/>
</dbReference>
<keyword evidence="1 5" id="KW-0732">Signal</keyword>
<dbReference type="GO" id="GO:0005507">
    <property type="term" value="F:copper ion binding"/>
    <property type="evidence" value="ECO:0007669"/>
    <property type="project" value="InterPro"/>
</dbReference>
<evidence type="ECO:0000256" key="4">
    <source>
        <dbReference type="SAM" id="Phobius"/>
    </source>
</evidence>